<reference evidence="2" key="2">
    <citation type="journal article" date="2023" name="IMA Fungus">
        <title>Comparative genomic study of the Penicillium genus elucidates a diverse pangenome and 15 lateral gene transfer events.</title>
        <authorList>
            <person name="Petersen C."/>
            <person name="Sorensen T."/>
            <person name="Nielsen M.R."/>
            <person name="Sondergaard T.E."/>
            <person name="Sorensen J.L."/>
            <person name="Fitzpatrick D.A."/>
            <person name="Frisvad J.C."/>
            <person name="Nielsen K.L."/>
        </authorList>
    </citation>
    <scope>NUCLEOTIDE SEQUENCE</scope>
    <source>
        <strain evidence="2">IBT 21917</strain>
    </source>
</reference>
<dbReference type="InterPro" id="IPR050984">
    <property type="entry name" value="Gfo/Idh/MocA_domain"/>
</dbReference>
<dbReference type="EMBL" id="JAPQKO010000001">
    <property type="protein sequence ID" value="KAJ5183484.1"/>
    <property type="molecule type" value="Genomic_DNA"/>
</dbReference>
<keyword evidence="3" id="KW-1185">Reference proteome</keyword>
<protein>
    <recommendedName>
        <fullName evidence="4">Oxidoreductase</fullName>
    </recommendedName>
</protein>
<gene>
    <name evidence="2" type="ORF">N7492_001100</name>
</gene>
<dbReference type="AlphaFoldDB" id="A0A9W9IT25"/>
<keyword evidence="1" id="KW-0560">Oxidoreductase</keyword>
<dbReference type="GO" id="GO:0016491">
    <property type="term" value="F:oxidoreductase activity"/>
    <property type="evidence" value="ECO:0007669"/>
    <property type="project" value="UniProtKB-KW"/>
</dbReference>
<reference evidence="2" key="1">
    <citation type="submission" date="2022-11" db="EMBL/GenBank/DDBJ databases">
        <authorList>
            <person name="Petersen C."/>
        </authorList>
    </citation>
    <scope>NUCLEOTIDE SEQUENCE</scope>
    <source>
        <strain evidence="2">IBT 21917</strain>
    </source>
</reference>
<evidence type="ECO:0000313" key="3">
    <source>
        <dbReference type="Proteomes" id="UP001146351"/>
    </source>
</evidence>
<evidence type="ECO:0008006" key="4">
    <source>
        <dbReference type="Google" id="ProtNLM"/>
    </source>
</evidence>
<organism evidence="2 3">
    <name type="scientific">Penicillium capsulatum</name>
    <dbReference type="NCBI Taxonomy" id="69766"/>
    <lineage>
        <taxon>Eukaryota</taxon>
        <taxon>Fungi</taxon>
        <taxon>Dikarya</taxon>
        <taxon>Ascomycota</taxon>
        <taxon>Pezizomycotina</taxon>
        <taxon>Eurotiomycetes</taxon>
        <taxon>Eurotiomycetidae</taxon>
        <taxon>Eurotiales</taxon>
        <taxon>Aspergillaceae</taxon>
        <taxon>Penicillium</taxon>
    </lineage>
</organism>
<proteinExistence type="predicted"/>
<dbReference type="OrthoDB" id="2129491at2759"/>
<dbReference type="PANTHER" id="PTHR22604:SF105">
    <property type="entry name" value="TRANS-1,2-DIHYDROBENZENE-1,2-DIOL DEHYDROGENASE"/>
    <property type="match status" value="1"/>
</dbReference>
<name>A0A9W9IT25_9EURO</name>
<dbReference type="Proteomes" id="UP001146351">
    <property type="component" value="Unassembled WGS sequence"/>
</dbReference>
<comment type="caution">
    <text evidence="2">The sequence shown here is derived from an EMBL/GenBank/DDBJ whole genome shotgun (WGS) entry which is preliminary data.</text>
</comment>
<dbReference type="Gene3D" id="3.30.360.10">
    <property type="entry name" value="Dihydrodipicolinate Reductase, domain 2"/>
    <property type="match status" value="1"/>
</dbReference>
<evidence type="ECO:0000313" key="2">
    <source>
        <dbReference type="EMBL" id="KAJ5183484.1"/>
    </source>
</evidence>
<accession>A0A9W9IT25</accession>
<dbReference type="PANTHER" id="PTHR22604">
    <property type="entry name" value="OXIDOREDUCTASES"/>
    <property type="match status" value="1"/>
</dbReference>
<evidence type="ECO:0000256" key="1">
    <source>
        <dbReference type="ARBA" id="ARBA00023002"/>
    </source>
</evidence>
<sequence length="69" mass="7699">MRDQGLGAIGSRTQAIEHTIPENAHGLCFEADEAARCIRDGKLESPDVPWSESLIAMQIMDQVRKDNKF</sequence>